<dbReference type="EMBL" id="JASNJD010000003">
    <property type="protein sequence ID" value="MDK3017088.1"/>
    <property type="molecule type" value="Genomic_DNA"/>
</dbReference>
<dbReference type="Pfam" id="PF13231">
    <property type="entry name" value="PMT_2"/>
    <property type="match status" value="1"/>
</dbReference>
<keyword evidence="2" id="KW-1003">Cell membrane</keyword>
<evidence type="ECO:0000256" key="3">
    <source>
        <dbReference type="ARBA" id="ARBA00022676"/>
    </source>
</evidence>
<keyword evidence="6 8" id="KW-1133">Transmembrane helix</keyword>
<dbReference type="PANTHER" id="PTHR33908:SF11">
    <property type="entry name" value="MEMBRANE PROTEIN"/>
    <property type="match status" value="1"/>
</dbReference>
<evidence type="ECO:0000256" key="7">
    <source>
        <dbReference type="ARBA" id="ARBA00023136"/>
    </source>
</evidence>
<feature type="transmembrane region" description="Helical" evidence="8">
    <location>
        <begin position="93"/>
        <end position="126"/>
    </location>
</feature>
<accession>A0ABT7EXM4</accession>
<evidence type="ECO:0000313" key="11">
    <source>
        <dbReference type="Proteomes" id="UP001243757"/>
    </source>
</evidence>
<organism evidence="10 11">
    <name type="scientific">Pseudodonghicola flavimaris</name>
    <dbReference type="NCBI Taxonomy" id="3050036"/>
    <lineage>
        <taxon>Bacteria</taxon>
        <taxon>Pseudomonadati</taxon>
        <taxon>Pseudomonadota</taxon>
        <taxon>Alphaproteobacteria</taxon>
        <taxon>Rhodobacterales</taxon>
        <taxon>Paracoccaceae</taxon>
        <taxon>Pseudodonghicola</taxon>
    </lineage>
</organism>
<proteinExistence type="predicted"/>
<dbReference type="PANTHER" id="PTHR33908">
    <property type="entry name" value="MANNOSYLTRANSFERASE YKCB-RELATED"/>
    <property type="match status" value="1"/>
</dbReference>
<dbReference type="Proteomes" id="UP001243757">
    <property type="component" value="Unassembled WGS sequence"/>
</dbReference>
<keyword evidence="11" id="KW-1185">Reference proteome</keyword>
<feature type="transmembrane region" description="Helical" evidence="8">
    <location>
        <begin position="286"/>
        <end position="305"/>
    </location>
</feature>
<feature type="transmembrane region" description="Helical" evidence="8">
    <location>
        <begin position="312"/>
        <end position="331"/>
    </location>
</feature>
<sequence>MAALTIYRVVLLAFSTAELFVDESQYWQWGQELAWGYYSKPPLIGWVLRAFTELGGDGDFWIRLPGPLFQAATALVLMGAARQIADRRAAAMVAVIYVSLPVAAAGSLLVSTDTILLPFFAGAFWLYLRLTRHRSAPAAVALGLCLGVGMLAKYAAIYFVIGAGIGAALAPQARIALRDAALAALAFLAVLAPNLIWNLQNDLMTFSHTADNVDWVKRPGVHLNPAGAVEFLLAQFAVMGPITFGAYLWLAPRALARADWAPRWLVAMSLPTLLLVTLQALLSKAYANWAVTACLGLLLLVVPVLWHRARSLFWVALALNLALSAFLPIAATQADRWAVGDHHRLLMRRYIGQGEMSSRILEEARARGLSAVVSDDRHLLADLFHKAKGSEIAIYAAPPAGRPENFYAQRHPYPATRQDGFLFATLNGASACGKTLPDATWRPGPGIYADDTLYLYVRHAPCWGGAEK</sequence>
<feature type="transmembrane region" description="Helical" evidence="8">
    <location>
        <begin position="138"/>
        <end position="168"/>
    </location>
</feature>
<dbReference type="InterPro" id="IPR038731">
    <property type="entry name" value="RgtA/B/C-like"/>
</dbReference>
<keyword evidence="4 10" id="KW-0808">Transferase</keyword>
<feature type="transmembrane region" description="Helical" evidence="8">
    <location>
        <begin position="180"/>
        <end position="197"/>
    </location>
</feature>
<name>A0ABT7EXM4_9RHOB</name>
<evidence type="ECO:0000256" key="1">
    <source>
        <dbReference type="ARBA" id="ARBA00004651"/>
    </source>
</evidence>
<dbReference type="InterPro" id="IPR050297">
    <property type="entry name" value="LipidA_mod_glycosyltrf_83"/>
</dbReference>
<dbReference type="GO" id="GO:0016757">
    <property type="term" value="F:glycosyltransferase activity"/>
    <property type="evidence" value="ECO:0007669"/>
    <property type="project" value="UniProtKB-KW"/>
</dbReference>
<feature type="transmembrane region" description="Helical" evidence="8">
    <location>
        <begin position="262"/>
        <end position="280"/>
    </location>
</feature>
<keyword evidence="3 10" id="KW-0328">Glycosyltransferase</keyword>
<evidence type="ECO:0000259" key="9">
    <source>
        <dbReference type="Pfam" id="PF13231"/>
    </source>
</evidence>
<feature type="domain" description="Glycosyltransferase RgtA/B/C/D-like" evidence="9">
    <location>
        <begin position="39"/>
        <end position="197"/>
    </location>
</feature>
<evidence type="ECO:0000256" key="2">
    <source>
        <dbReference type="ARBA" id="ARBA00022475"/>
    </source>
</evidence>
<gene>
    <name evidence="10" type="ORF">QO033_05340</name>
</gene>
<protein>
    <submittedName>
        <fullName evidence="10">Glycosyltransferase family 39 protein</fullName>
        <ecNumber evidence="10">2.4.-.-</ecNumber>
    </submittedName>
</protein>
<comment type="subcellular location">
    <subcellularLocation>
        <location evidence="1">Cell membrane</location>
        <topology evidence="1">Multi-pass membrane protein</topology>
    </subcellularLocation>
</comment>
<keyword evidence="5 8" id="KW-0812">Transmembrane</keyword>
<feature type="transmembrane region" description="Helical" evidence="8">
    <location>
        <begin position="231"/>
        <end position="250"/>
    </location>
</feature>
<evidence type="ECO:0000256" key="8">
    <source>
        <dbReference type="SAM" id="Phobius"/>
    </source>
</evidence>
<comment type="caution">
    <text evidence="10">The sequence shown here is derived from an EMBL/GenBank/DDBJ whole genome shotgun (WGS) entry which is preliminary data.</text>
</comment>
<keyword evidence="7 8" id="KW-0472">Membrane</keyword>
<evidence type="ECO:0000313" key="10">
    <source>
        <dbReference type="EMBL" id="MDK3017088.1"/>
    </source>
</evidence>
<evidence type="ECO:0000256" key="4">
    <source>
        <dbReference type="ARBA" id="ARBA00022679"/>
    </source>
</evidence>
<reference evidence="10 11" key="1">
    <citation type="submission" date="2023-05" db="EMBL/GenBank/DDBJ databases">
        <title>Pseudodonghicola sp. nov.</title>
        <authorList>
            <person name="Huang J."/>
        </authorList>
    </citation>
    <scope>NUCLEOTIDE SEQUENCE [LARGE SCALE GENOMIC DNA]</scope>
    <source>
        <strain evidence="10 11">IC7</strain>
    </source>
</reference>
<evidence type="ECO:0000256" key="6">
    <source>
        <dbReference type="ARBA" id="ARBA00022989"/>
    </source>
</evidence>
<evidence type="ECO:0000256" key="5">
    <source>
        <dbReference type="ARBA" id="ARBA00022692"/>
    </source>
</evidence>
<dbReference type="EC" id="2.4.-.-" evidence="10"/>
<dbReference type="RefSeq" id="WP_284479908.1">
    <property type="nucleotide sequence ID" value="NZ_JASNJD010000003.1"/>
</dbReference>